<keyword evidence="3" id="KW-1185">Reference proteome</keyword>
<name>A0A8C3QFQ8_9PASS</name>
<reference evidence="2" key="1">
    <citation type="submission" date="2025-08" db="UniProtKB">
        <authorList>
            <consortium name="Ensembl"/>
        </authorList>
    </citation>
    <scope>IDENTIFICATION</scope>
</reference>
<keyword evidence="1" id="KW-0472">Membrane</keyword>
<reference evidence="2" key="2">
    <citation type="submission" date="2025-09" db="UniProtKB">
        <authorList>
            <consortium name="Ensembl"/>
        </authorList>
    </citation>
    <scope>IDENTIFICATION</scope>
</reference>
<evidence type="ECO:0000313" key="2">
    <source>
        <dbReference type="Ensembl" id="ENSCRFP00000002899.1"/>
    </source>
</evidence>
<proteinExistence type="predicted"/>
<evidence type="ECO:0000256" key="1">
    <source>
        <dbReference type="SAM" id="Phobius"/>
    </source>
</evidence>
<protein>
    <submittedName>
        <fullName evidence="2">Uncharacterized protein</fullName>
    </submittedName>
</protein>
<dbReference type="AlphaFoldDB" id="A0A8C3QFQ8"/>
<organism evidence="2 3">
    <name type="scientific">Cyanoderma ruficeps</name>
    <name type="common">rufous-capped babbler</name>
    <dbReference type="NCBI Taxonomy" id="181631"/>
    <lineage>
        <taxon>Eukaryota</taxon>
        <taxon>Metazoa</taxon>
        <taxon>Chordata</taxon>
        <taxon>Craniata</taxon>
        <taxon>Vertebrata</taxon>
        <taxon>Euteleostomi</taxon>
        <taxon>Archelosauria</taxon>
        <taxon>Archosauria</taxon>
        <taxon>Dinosauria</taxon>
        <taxon>Saurischia</taxon>
        <taxon>Theropoda</taxon>
        <taxon>Coelurosauria</taxon>
        <taxon>Aves</taxon>
        <taxon>Neognathae</taxon>
        <taxon>Neoaves</taxon>
        <taxon>Telluraves</taxon>
        <taxon>Australaves</taxon>
        <taxon>Passeriformes</taxon>
        <taxon>Sylvioidea</taxon>
        <taxon>Timaliidae</taxon>
        <taxon>Cyanoderma</taxon>
    </lineage>
</organism>
<sequence length="82" mass="10041">MEIKLFTSQNVFRMRNDIHSRNSLYMSSNLCIIIIHNFLHEYIVVCIFMDFCFHFYAPLQQTWQHLQYFLSREIMTLCILTK</sequence>
<keyword evidence="1" id="KW-1133">Transmembrane helix</keyword>
<keyword evidence="1" id="KW-0812">Transmembrane</keyword>
<accession>A0A8C3QFQ8</accession>
<dbReference type="Proteomes" id="UP000694396">
    <property type="component" value="Unplaced"/>
</dbReference>
<feature type="transmembrane region" description="Helical" evidence="1">
    <location>
        <begin position="30"/>
        <end position="56"/>
    </location>
</feature>
<dbReference type="Ensembl" id="ENSCRFT00000003021.1">
    <property type="protein sequence ID" value="ENSCRFP00000002899.1"/>
    <property type="gene ID" value="ENSCRFG00000002374.1"/>
</dbReference>
<evidence type="ECO:0000313" key="3">
    <source>
        <dbReference type="Proteomes" id="UP000694396"/>
    </source>
</evidence>